<evidence type="ECO:0000256" key="3">
    <source>
        <dbReference type="SAM" id="SignalP"/>
    </source>
</evidence>
<dbReference type="AlphaFoldDB" id="E0VBL2"/>
<dbReference type="HOGENOM" id="CLU_509339_0_0_1"/>
<reference evidence="5" key="3">
    <citation type="submission" date="2021-02" db="UniProtKB">
        <authorList>
            <consortium name="EnsemblMetazoa"/>
        </authorList>
    </citation>
    <scope>IDENTIFICATION</scope>
    <source>
        <strain evidence="5">USDA</strain>
    </source>
</reference>
<dbReference type="GeneID" id="8231036"/>
<feature type="region of interest" description="Disordered" evidence="2">
    <location>
        <begin position="492"/>
        <end position="535"/>
    </location>
</feature>
<feature type="chain" id="PRO_5014570035" evidence="3">
    <location>
        <begin position="23"/>
        <end position="535"/>
    </location>
</feature>
<name>E0VBL2_PEDHC</name>
<evidence type="ECO:0000313" key="5">
    <source>
        <dbReference type="EnsemblMetazoa" id="PHUM064140-PA"/>
    </source>
</evidence>
<evidence type="ECO:0000313" key="6">
    <source>
        <dbReference type="Proteomes" id="UP000009046"/>
    </source>
</evidence>
<feature type="coiled-coil region" evidence="1">
    <location>
        <begin position="362"/>
        <end position="406"/>
    </location>
</feature>
<feature type="signal peptide" evidence="3">
    <location>
        <begin position="1"/>
        <end position="22"/>
    </location>
</feature>
<keyword evidence="3" id="KW-0732">Signal</keyword>
<proteinExistence type="predicted"/>
<keyword evidence="6" id="KW-1185">Reference proteome</keyword>
<feature type="region of interest" description="Disordered" evidence="2">
    <location>
        <begin position="82"/>
        <end position="114"/>
    </location>
</feature>
<evidence type="ECO:0000256" key="1">
    <source>
        <dbReference type="SAM" id="Coils"/>
    </source>
</evidence>
<dbReference type="EMBL" id="DS235032">
    <property type="protein sequence ID" value="EEB10768.1"/>
    <property type="molecule type" value="Genomic_DNA"/>
</dbReference>
<feature type="compositionally biased region" description="Pro residues" evidence="2">
    <location>
        <begin position="519"/>
        <end position="528"/>
    </location>
</feature>
<reference evidence="4" key="2">
    <citation type="submission" date="2007-04" db="EMBL/GenBank/DDBJ databases">
        <title>The genome of the human body louse.</title>
        <authorList>
            <consortium name="The Human Body Louse Genome Consortium"/>
            <person name="Kirkness E."/>
            <person name="Walenz B."/>
            <person name="Hass B."/>
            <person name="Bruggner R."/>
            <person name="Strausberg R."/>
        </authorList>
    </citation>
    <scope>NUCLEOTIDE SEQUENCE</scope>
    <source>
        <strain evidence="4">USDA</strain>
    </source>
</reference>
<dbReference type="EnsemblMetazoa" id="PHUM064140-RA">
    <property type="protein sequence ID" value="PHUM064140-PA"/>
    <property type="gene ID" value="PHUM064140"/>
</dbReference>
<sequence length="535" mass="59337">MYSSKLLLTVYLLITLIQISSSRPQIKTKGEIESNKKNWENGNTDISLLKKLEKSGIGVKRSLTDDKNKQEEEKQTKIEIIESVKNDDGKKDAKSLENGGDDDDDQSTTRVKKQSPNNVCIKIGGCGKTACGPVVSARGPIVTDMRAMMHGMKPMTVMNDMQNAAMKEMNSAGNTMEQFSPVHGRTVDLMNLSPVSVGVATPTAYTASSVSPAVESNLGYGHSFLKPQPVQTIPALPVAVISQHQPHSLVHPWLMPHLMPHIMPHIMPQLVSNLMPSIPSFFPHRIEPHTISEMPQNEMKQPPMSPMPPMPQYSYHSPDTALICQPVRNQRIDSSYDYIYKPDMAMDKSMNISESAKRMSNSIDEENKMKEHLRKVNEIKEEITQLNRAAQRIVDQQERLTEMQQKQQQHWGSSSMSSSMQNMNRPISYMGGGYYSQPSMPWGYSRANILSYPNSNEDIDFFMNLLKAGKSIGTISNTLQPILNNAGEVLNGVPGTTKTAKETTETSNMSARAENPKAISPPSPPQLPKTPTATA</sequence>
<feature type="compositionally biased region" description="Basic and acidic residues" evidence="2">
    <location>
        <begin position="82"/>
        <end position="95"/>
    </location>
</feature>
<evidence type="ECO:0000313" key="4">
    <source>
        <dbReference type="EMBL" id="EEB10768.1"/>
    </source>
</evidence>
<evidence type="ECO:0000256" key="2">
    <source>
        <dbReference type="SAM" id="MobiDB-lite"/>
    </source>
</evidence>
<keyword evidence="1" id="KW-0175">Coiled coil</keyword>
<dbReference type="CTD" id="8231036"/>
<dbReference type="InParanoid" id="E0VBL2"/>
<dbReference type="KEGG" id="phu:Phum_PHUM064140"/>
<dbReference type="VEuPathDB" id="VectorBase:PHUM064140"/>
<protein>
    <submittedName>
        <fullName evidence="4 5">Uncharacterized protein</fullName>
    </submittedName>
</protein>
<organism>
    <name type="scientific">Pediculus humanus subsp. corporis</name>
    <name type="common">Body louse</name>
    <dbReference type="NCBI Taxonomy" id="121224"/>
    <lineage>
        <taxon>Eukaryota</taxon>
        <taxon>Metazoa</taxon>
        <taxon>Ecdysozoa</taxon>
        <taxon>Arthropoda</taxon>
        <taxon>Hexapoda</taxon>
        <taxon>Insecta</taxon>
        <taxon>Pterygota</taxon>
        <taxon>Neoptera</taxon>
        <taxon>Paraneoptera</taxon>
        <taxon>Psocodea</taxon>
        <taxon>Troctomorpha</taxon>
        <taxon>Phthiraptera</taxon>
        <taxon>Anoplura</taxon>
        <taxon>Pediculidae</taxon>
        <taxon>Pediculus</taxon>
    </lineage>
</organism>
<dbReference type="RefSeq" id="XP_002423506.1">
    <property type="nucleotide sequence ID" value="XM_002423461.1"/>
</dbReference>
<dbReference type="EMBL" id="AAZO01000751">
    <property type="status" value="NOT_ANNOTATED_CDS"/>
    <property type="molecule type" value="Genomic_DNA"/>
</dbReference>
<accession>E0VBL2</accession>
<reference evidence="4" key="1">
    <citation type="submission" date="2007-04" db="EMBL/GenBank/DDBJ databases">
        <title>Annotation of Pediculus humanus corporis strain USDA.</title>
        <authorList>
            <person name="Kirkness E."/>
            <person name="Hannick L."/>
            <person name="Hass B."/>
            <person name="Bruggner R."/>
            <person name="Lawson D."/>
            <person name="Bidwell S."/>
            <person name="Joardar V."/>
            <person name="Caler E."/>
            <person name="Walenz B."/>
            <person name="Inman J."/>
            <person name="Schobel S."/>
            <person name="Galinsky K."/>
            <person name="Amedeo P."/>
            <person name="Strausberg R."/>
        </authorList>
    </citation>
    <scope>NUCLEOTIDE SEQUENCE</scope>
    <source>
        <strain evidence="4">USDA</strain>
    </source>
</reference>
<dbReference type="Proteomes" id="UP000009046">
    <property type="component" value="Unassembled WGS sequence"/>
</dbReference>
<gene>
    <name evidence="5" type="primary">8231036</name>
    <name evidence="4" type="ORF">Phum_PHUM064140</name>
</gene>